<evidence type="ECO:0000313" key="5">
    <source>
        <dbReference type="EMBL" id="OTA02420.1"/>
    </source>
</evidence>
<dbReference type="EMBL" id="LFMI01000317">
    <property type="protein sequence ID" value="OTA02420.1"/>
    <property type="molecule type" value="Genomic_DNA"/>
</dbReference>
<evidence type="ECO:0000256" key="4">
    <source>
        <dbReference type="RuleBase" id="RU362118"/>
    </source>
</evidence>
<dbReference type="Gene3D" id="3.40.640.10">
    <property type="entry name" value="Type I PLP-dependent aspartate aminotransferase-like (Major domain)"/>
    <property type="match status" value="1"/>
</dbReference>
<dbReference type="Pfam" id="PF01053">
    <property type="entry name" value="Cys_Met_Meta_PP"/>
    <property type="match status" value="1"/>
</dbReference>
<comment type="caution">
    <text evidence="5">The sequence shown here is derived from an EMBL/GenBank/DDBJ whole genome shotgun (WGS) entry which is preliminary data.</text>
</comment>
<proteinExistence type="inferred from homology"/>
<protein>
    <submittedName>
        <fullName evidence="5">Cystathionine beta-lyase/cystathionine gamma-synthase</fullName>
    </submittedName>
</protein>
<reference evidence="5 6" key="1">
    <citation type="journal article" date="2015" name="Genome Announc.">
        <title>Genome sequence and annotation of Trichoderma parareesei, the ancestor of the cellulase producer Trichoderma reesei.</title>
        <authorList>
            <person name="Yang D."/>
            <person name="Pomraning K."/>
            <person name="Kopchinskiy A."/>
            <person name="Karimi Aghcheh R."/>
            <person name="Atanasova L."/>
            <person name="Chenthamara K."/>
            <person name="Baker S.E."/>
            <person name="Zhang R."/>
            <person name="Shen Q."/>
            <person name="Freitag M."/>
            <person name="Kubicek C.P."/>
            <person name="Druzhinina I.S."/>
        </authorList>
    </citation>
    <scope>NUCLEOTIDE SEQUENCE [LARGE SCALE GENOMIC DNA]</scope>
    <source>
        <strain evidence="5 6">CBS 125925</strain>
    </source>
</reference>
<dbReference type="InterPro" id="IPR015424">
    <property type="entry name" value="PyrdxlP-dep_Trfase"/>
</dbReference>
<dbReference type="PANTHER" id="PTHR11808">
    <property type="entry name" value="TRANS-SULFURATION ENZYME FAMILY MEMBER"/>
    <property type="match status" value="1"/>
</dbReference>
<dbReference type="GO" id="GO:0030170">
    <property type="term" value="F:pyridoxal phosphate binding"/>
    <property type="evidence" value="ECO:0007669"/>
    <property type="project" value="InterPro"/>
</dbReference>
<comment type="similarity">
    <text evidence="4">Belongs to the trans-sulfuration enzymes family.</text>
</comment>
<dbReference type="Gene3D" id="3.90.1150.10">
    <property type="entry name" value="Aspartate Aminotransferase, domain 1"/>
    <property type="match status" value="1"/>
</dbReference>
<comment type="cofactor">
    <cofactor evidence="1 4">
        <name>pyridoxal 5'-phosphate</name>
        <dbReference type="ChEBI" id="CHEBI:597326"/>
    </cofactor>
</comment>
<dbReference type="PANTHER" id="PTHR11808:SF35">
    <property type="entry name" value="CYSTATHIONINE GAMMA-SYNTHASE (AFU_ORTHOLOGUE AFUA_7G01590)"/>
    <property type="match status" value="1"/>
</dbReference>
<keyword evidence="2 3" id="KW-0663">Pyridoxal phosphate</keyword>
<dbReference type="FunFam" id="3.40.640.10:FF:000072">
    <property type="entry name" value="Putative cystathionine beta-lyase"/>
    <property type="match status" value="1"/>
</dbReference>
<keyword evidence="6" id="KW-1185">Reference proteome</keyword>
<organism evidence="5 6">
    <name type="scientific">Trichoderma parareesei</name>
    <name type="common">Filamentous fungus</name>
    <dbReference type="NCBI Taxonomy" id="858221"/>
    <lineage>
        <taxon>Eukaryota</taxon>
        <taxon>Fungi</taxon>
        <taxon>Dikarya</taxon>
        <taxon>Ascomycota</taxon>
        <taxon>Pezizomycotina</taxon>
        <taxon>Sordariomycetes</taxon>
        <taxon>Hypocreomycetidae</taxon>
        <taxon>Hypocreales</taxon>
        <taxon>Hypocreaceae</taxon>
        <taxon>Trichoderma</taxon>
    </lineage>
</organism>
<feature type="modified residue" description="N6-(pyridoxal phosphate)lysine" evidence="3">
    <location>
        <position position="198"/>
    </location>
</feature>
<dbReference type="PIRSF" id="PIRSF001434">
    <property type="entry name" value="CGS"/>
    <property type="match status" value="1"/>
</dbReference>
<accession>A0A2H2ZGJ4</accession>
<dbReference type="InterPro" id="IPR015422">
    <property type="entry name" value="PyrdxlP-dep_Trfase_small"/>
</dbReference>
<sequence>MALHWETLALHADNELDASNDVAPPLHPSSTFRFPSDPEQLVPLRLRSAEDKSHVYSRLSNPNTTRFEAVLTSLLKAPSLTYTSGLSALLGILVCLKPRQISIAKGYPGCHGTIALISGLNGMNKIPLDCAVEDLGAGDIVFLETPVNPTGVALNIQEYADKAHSRGAILVVDATFGPPGLQDPFEHGADIVLHSGTKYLGGHSDMLCGVIATNNQEWFARLKKERFFLGGVMGSLEGWLGVRSMRTLHLRVTQQSESATKLVQWLSSALQFCEADALSTKSEVQIIKAALSNVTHASLQTADLEQGWLKAQMPNGFGPVFSICMTSQDMASKLPSKLKLFAHCTSLGGVESMIEWRTMTDPDADPTLLRVSIGVENWEDLKVDILQAFEAVLKDEKMAQ</sequence>
<dbReference type="InterPro" id="IPR000277">
    <property type="entry name" value="Cys/Met-Metab_PyrdxlP-dep_enz"/>
</dbReference>
<evidence type="ECO:0000256" key="3">
    <source>
        <dbReference type="PIRSR" id="PIRSR001434-2"/>
    </source>
</evidence>
<dbReference type="SUPFAM" id="SSF53383">
    <property type="entry name" value="PLP-dependent transferases"/>
    <property type="match status" value="1"/>
</dbReference>
<dbReference type="GO" id="GO:0005737">
    <property type="term" value="C:cytoplasm"/>
    <property type="evidence" value="ECO:0007669"/>
    <property type="project" value="TreeGrafter"/>
</dbReference>
<dbReference type="FunFam" id="3.90.1150.10:FF:000066">
    <property type="entry name" value="Putative cystathionine beta-lyase"/>
    <property type="match status" value="1"/>
</dbReference>
<dbReference type="OrthoDB" id="3512640at2759"/>
<gene>
    <name evidence="5" type="ORF">A9Z42_0027830</name>
</gene>
<dbReference type="PROSITE" id="PS00868">
    <property type="entry name" value="CYS_MET_METAB_PP"/>
    <property type="match status" value="1"/>
</dbReference>
<dbReference type="InterPro" id="IPR015421">
    <property type="entry name" value="PyrdxlP-dep_Trfase_major"/>
</dbReference>
<dbReference type="AlphaFoldDB" id="A0A2H2ZGJ4"/>
<dbReference type="Proteomes" id="UP000219286">
    <property type="component" value="Unassembled WGS sequence"/>
</dbReference>
<evidence type="ECO:0000256" key="2">
    <source>
        <dbReference type="ARBA" id="ARBA00022898"/>
    </source>
</evidence>
<evidence type="ECO:0000256" key="1">
    <source>
        <dbReference type="ARBA" id="ARBA00001933"/>
    </source>
</evidence>
<dbReference type="InterPro" id="IPR054542">
    <property type="entry name" value="Cys_met_metab_PP"/>
</dbReference>
<dbReference type="GO" id="GO:0016846">
    <property type="term" value="F:carbon-sulfur lyase activity"/>
    <property type="evidence" value="ECO:0007669"/>
    <property type="project" value="TreeGrafter"/>
</dbReference>
<name>A0A2H2ZGJ4_TRIPA</name>
<evidence type="ECO:0000313" key="6">
    <source>
        <dbReference type="Proteomes" id="UP000219286"/>
    </source>
</evidence>
<dbReference type="GO" id="GO:0019346">
    <property type="term" value="P:transsulfuration"/>
    <property type="evidence" value="ECO:0007669"/>
    <property type="project" value="InterPro"/>
</dbReference>